<dbReference type="RefSeq" id="WP_231902046.1">
    <property type="nucleotide sequence ID" value="NZ_AP017372.2"/>
</dbReference>
<dbReference type="InterPro" id="IPR037021">
    <property type="entry name" value="RnfH_sf"/>
</dbReference>
<comment type="similarity">
    <text evidence="1 2">Belongs to the UPF0125 (RnfH) family.</text>
</comment>
<evidence type="ECO:0000256" key="3">
    <source>
        <dbReference type="SAM" id="MobiDB-lite"/>
    </source>
</evidence>
<proteinExistence type="inferred from homology"/>
<dbReference type="Pfam" id="PF03658">
    <property type="entry name" value="Ub-RnfH"/>
    <property type="match status" value="1"/>
</dbReference>
<evidence type="ECO:0000256" key="2">
    <source>
        <dbReference type="HAMAP-Rule" id="MF_00460"/>
    </source>
</evidence>
<evidence type="ECO:0000313" key="5">
    <source>
        <dbReference type="Proteomes" id="UP000218890"/>
    </source>
</evidence>
<reference evidence="4" key="1">
    <citation type="submission" date="2016-02" db="EMBL/GenBank/DDBJ databases">
        <title>Halorhodospira halochloris DSM-1059 complete genome, version 2.</title>
        <authorList>
            <person name="Tsukatani Y."/>
        </authorList>
    </citation>
    <scope>NUCLEOTIDE SEQUENCE</scope>
    <source>
        <strain evidence="4">DSM 1059</strain>
    </source>
</reference>
<dbReference type="Proteomes" id="UP000218890">
    <property type="component" value="Chromosome"/>
</dbReference>
<dbReference type="Gene3D" id="3.10.20.280">
    <property type="entry name" value="RnfH-like"/>
    <property type="match status" value="1"/>
</dbReference>
<dbReference type="HAMAP" id="MF_00460">
    <property type="entry name" value="UPF0125_RnfH"/>
    <property type="match status" value="1"/>
</dbReference>
<organism evidence="4 5">
    <name type="scientific">Halorhodospira halochloris</name>
    <name type="common">Ectothiorhodospira halochloris</name>
    <dbReference type="NCBI Taxonomy" id="1052"/>
    <lineage>
        <taxon>Bacteria</taxon>
        <taxon>Pseudomonadati</taxon>
        <taxon>Pseudomonadota</taxon>
        <taxon>Gammaproteobacteria</taxon>
        <taxon>Chromatiales</taxon>
        <taxon>Ectothiorhodospiraceae</taxon>
        <taxon>Halorhodospira</taxon>
    </lineage>
</organism>
<sequence length="98" mass="11171">MHEQSTMRVSVAYVEHGEHFWREFSLPAGSTALDAVTHSGVQQRFPAADPQQLKLGIFGKPVKPDRELEEGDRVELYRPITADPESVPRRDREEQNQS</sequence>
<feature type="region of interest" description="Disordered" evidence="3">
    <location>
        <begin position="78"/>
        <end position="98"/>
    </location>
</feature>
<dbReference type="InterPro" id="IPR005346">
    <property type="entry name" value="RnfH"/>
</dbReference>
<name>A0A110B580_HALHR</name>
<accession>A0A110B580</accession>
<dbReference type="KEGG" id="hhk:HH1059_12020"/>
<evidence type="ECO:0000256" key="1">
    <source>
        <dbReference type="ARBA" id="ARBA00010645"/>
    </source>
</evidence>
<evidence type="ECO:0000313" key="4">
    <source>
        <dbReference type="EMBL" id="BAU57896.2"/>
    </source>
</evidence>
<keyword evidence="5" id="KW-1185">Reference proteome</keyword>
<dbReference type="InterPro" id="IPR016155">
    <property type="entry name" value="Mopterin_synth/thiamin_S_b"/>
</dbReference>
<dbReference type="EMBL" id="AP017372">
    <property type="protein sequence ID" value="BAU57896.2"/>
    <property type="molecule type" value="Genomic_DNA"/>
</dbReference>
<dbReference type="PANTHER" id="PTHR37483">
    <property type="entry name" value="UPF0125 PROTEIN RATB"/>
    <property type="match status" value="1"/>
</dbReference>
<protein>
    <recommendedName>
        <fullName evidence="2">UPF0125 protein HH1059_12020</fullName>
    </recommendedName>
</protein>
<gene>
    <name evidence="4" type="ORF">HH1059_12020</name>
</gene>
<feature type="compositionally biased region" description="Basic and acidic residues" evidence="3">
    <location>
        <begin position="86"/>
        <end position="98"/>
    </location>
</feature>
<dbReference type="AlphaFoldDB" id="A0A110B580"/>
<dbReference type="PANTHER" id="PTHR37483:SF1">
    <property type="entry name" value="UPF0125 PROTEIN RATB"/>
    <property type="match status" value="1"/>
</dbReference>
<dbReference type="SUPFAM" id="SSF54285">
    <property type="entry name" value="MoaD/ThiS"/>
    <property type="match status" value="1"/>
</dbReference>